<evidence type="ECO:0000313" key="9">
    <source>
        <dbReference type="Proteomes" id="UP000709959"/>
    </source>
</evidence>
<evidence type="ECO:0000313" key="8">
    <source>
        <dbReference type="EMBL" id="MBK8571797.1"/>
    </source>
</evidence>
<protein>
    <recommendedName>
        <fullName evidence="5">Purine nucleoside phosphorylase</fullName>
        <ecNumber evidence="5">2.4.2.1</ecNumber>
    </recommendedName>
    <alternativeName>
        <fullName evidence="5">Inosine-guanosine phosphorylase</fullName>
    </alternativeName>
</protein>
<dbReference type="Gene3D" id="3.40.50.1580">
    <property type="entry name" value="Nucleoside phosphorylase domain"/>
    <property type="match status" value="1"/>
</dbReference>
<dbReference type="GO" id="GO:0009116">
    <property type="term" value="P:nucleoside metabolic process"/>
    <property type="evidence" value="ECO:0007669"/>
    <property type="project" value="InterPro"/>
</dbReference>
<keyword evidence="4 5" id="KW-0808">Transferase</keyword>
<feature type="domain" description="Nucleoside phosphorylase" evidence="7">
    <location>
        <begin position="23"/>
        <end position="267"/>
    </location>
</feature>
<dbReference type="Proteomes" id="UP000709959">
    <property type="component" value="Unassembled WGS sequence"/>
</dbReference>
<proteinExistence type="inferred from homology"/>
<feature type="binding site" evidence="6">
    <location>
        <position position="232"/>
    </location>
    <ligand>
        <name>a purine D-ribonucleoside</name>
        <dbReference type="ChEBI" id="CHEBI:142355"/>
    </ligand>
</feature>
<dbReference type="EC" id="2.4.2.1" evidence="5"/>
<dbReference type="PANTHER" id="PTHR11904">
    <property type="entry name" value="METHYLTHIOADENOSINE/PURINE NUCLEOSIDE PHOSPHORYLASE"/>
    <property type="match status" value="1"/>
</dbReference>
<dbReference type="EMBL" id="JADKCH010000002">
    <property type="protein sequence ID" value="MBK8571797.1"/>
    <property type="molecule type" value="Genomic_DNA"/>
</dbReference>
<name>A0A936F0B3_9BACT</name>
<comment type="function">
    <text evidence="5">The purine nucleoside phosphorylases catalyze the phosphorolytic breakdown of the N-glycosidic bond in the beta-(deoxy)ribonucleoside molecules, with the formation of the corresponding free purine bases and pentose-1-phosphate.</text>
</comment>
<dbReference type="NCBIfam" id="TIGR01700">
    <property type="entry name" value="PNPH"/>
    <property type="match status" value="1"/>
</dbReference>
<dbReference type="PANTHER" id="PTHR11904:SF9">
    <property type="entry name" value="PURINE NUCLEOSIDE PHOSPHORYLASE-RELATED"/>
    <property type="match status" value="1"/>
</dbReference>
<dbReference type="GO" id="GO:0005737">
    <property type="term" value="C:cytoplasm"/>
    <property type="evidence" value="ECO:0007669"/>
    <property type="project" value="TreeGrafter"/>
</dbReference>
<dbReference type="InterPro" id="IPR000845">
    <property type="entry name" value="Nucleoside_phosphorylase_d"/>
</dbReference>
<comment type="similarity">
    <text evidence="2 5">Belongs to the PNP/MTAP phosphorylase family.</text>
</comment>
<evidence type="ECO:0000256" key="1">
    <source>
        <dbReference type="ARBA" id="ARBA00005058"/>
    </source>
</evidence>
<feature type="binding site" evidence="6">
    <location>
        <position position="190"/>
    </location>
    <ligand>
        <name>a purine D-ribonucleoside</name>
        <dbReference type="ChEBI" id="CHEBI:142355"/>
    </ligand>
</feature>
<feature type="binding site" evidence="6">
    <location>
        <position position="111"/>
    </location>
    <ligand>
        <name>phosphate</name>
        <dbReference type="ChEBI" id="CHEBI:43474"/>
    </ligand>
</feature>
<dbReference type="NCBIfam" id="TIGR01697">
    <property type="entry name" value="PNPH-PUNA-XAPA"/>
    <property type="match status" value="1"/>
</dbReference>
<dbReference type="InterPro" id="IPR011270">
    <property type="entry name" value="Pur_Nuc_Pase_Ino/Guo-sp"/>
</dbReference>
<feature type="binding site" evidence="6">
    <location>
        <position position="209"/>
    </location>
    <ligand>
        <name>phosphate</name>
        <dbReference type="ChEBI" id="CHEBI:43474"/>
    </ligand>
</feature>
<evidence type="ECO:0000256" key="3">
    <source>
        <dbReference type="ARBA" id="ARBA00022676"/>
    </source>
</evidence>
<reference evidence="8 9" key="1">
    <citation type="submission" date="2020-10" db="EMBL/GenBank/DDBJ databases">
        <title>Connecting structure to function with the recovery of over 1000 high-quality activated sludge metagenome-assembled genomes encoding full-length rRNA genes using long-read sequencing.</title>
        <authorList>
            <person name="Singleton C.M."/>
            <person name="Petriglieri F."/>
            <person name="Kristensen J.M."/>
            <person name="Kirkegaard R.H."/>
            <person name="Michaelsen T.Y."/>
            <person name="Andersen M.H."/>
            <person name="Karst S.M."/>
            <person name="Dueholm M.S."/>
            <person name="Nielsen P.H."/>
            <person name="Albertsen M."/>
        </authorList>
    </citation>
    <scope>NUCLEOTIDE SEQUENCE [LARGE SCALE GENOMIC DNA]</scope>
    <source>
        <strain evidence="8">OdNE_18-Q3-R46-58_MAXAC.008</strain>
    </source>
</reference>
<dbReference type="InterPro" id="IPR011268">
    <property type="entry name" value="Purine_phosphorylase"/>
</dbReference>
<dbReference type="GO" id="GO:0004731">
    <property type="term" value="F:purine-nucleoside phosphorylase activity"/>
    <property type="evidence" value="ECO:0007669"/>
    <property type="project" value="UniProtKB-EC"/>
</dbReference>
<dbReference type="NCBIfam" id="NF006054">
    <property type="entry name" value="PRK08202.1"/>
    <property type="match status" value="1"/>
</dbReference>
<dbReference type="InterPro" id="IPR035994">
    <property type="entry name" value="Nucleoside_phosphorylase_sf"/>
</dbReference>
<accession>A0A936F0B3</accession>
<comment type="caution">
    <text evidence="8">The sequence shown here is derived from an EMBL/GenBank/DDBJ whole genome shotgun (WGS) entry which is preliminary data.</text>
</comment>
<feature type="binding site" evidence="6">
    <location>
        <begin position="79"/>
        <end position="81"/>
    </location>
    <ligand>
        <name>phosphate</name>
        <dbReference type="ChEBI" id="CHEBI:43474"/>
    </ligand>
</feature>
<keyword evidence="3 5" id="KW-0328">Glycosyltransferase</keyword>
<evidence type="ECO:0000256" key="4">
    <source>
        <dbReference type="ARBA" id="ARBA00022679"/>
    </source>
</evidence>
<evidence type="ECO:0000256" key="5">
    <source>
        <dbReference type="PIRNR" id="PIRNR000477"/>
    </source>
</evidence>
<feature type="binding site" evidence="6">
    <location>
        <position position="59"/>
    </location>
    <ligand>
        <name>phosphate</name>
        <dbReference type="ChEBI" id="CHEBI:43474"/>
    </ligand>
</feature>
<dbReference type="PIRSF" id="PIRSF000477">
    <property type="entry name" value="PurNPase"/>
    <property type="match status" value="1"/>
</dbReference>
<gene>
    <name evidence="8" type="ORF">IPN91_03940</name>
</gene>
<organism evidence="8 9">
    <name type="scientific">Candidatus Geothrix odensensis</name>
    <dbReference type="NCBI Taxonomy" id="2954440"/>
    <lineage>
        <taxon>Bacteria</taxon>
        <taxon>Pseudomonadati</taxon>
        <taxon>Acidobacteriota</taxon>
        <taxon>Holophagae</taxon>
        <taxon>Holophagales</taxon>
        <taxon>Holophagaceae</taxon>
        <taxon>Geothrix</taxon>
    </lineage>
</organism>
<dbReference type="AlphaFoldDB" id="A0A936F0B3"/>
<evidence type="ECO:0000256" key="6">
    <source>
        <dbReference type="PIRSR" id="PIRSR000477-2"/>
    </source>
</evidence>
<evidence type="ECO:0000256" key="2">
    <source>
        <dbReference type="ARBA" id="ARBA00006751"/>
    </source>
</evidence>
<evidence type="ECO:0000259" key="7">
    <source>
        <dbReference type="Pfam" id="PF01048"/>
    </source>
</evidence>
<sequence>MTFSAALTLLKAKAPFVPELVMVLGSGLGALAESPEARAGLSIPFTDLPGFPAPTVAGHGGKLVFCEFEGRKVALQAGRFHFYEGHPMALVVAPMRLYGRLGAKAVLLTNAAGALNPAFGVGDLMTLTDHINLFGTNPLIGPNVEPGPRFPDMTAVYDPAFRQQLQACARELGQTLREGVYLGLTGPSYETPAEIRAFRTMGADAVGMSTVPEAIVARHEGMRVAGISCLCNMAAGILPQALTHQEVLEAGAAAAGRFESLIRAFVRDMPR</sequence>
<feature type="binding site" evidence="6">
    <location>
        <position position="26"/>
    </location>
    <ligand>
        <name>phosphate</name>
        <dbReference type="ChEBI" id="CHEBI:43474"/>
    </ligand>
</feature>
<comment type="pathway">
    <text evidence="1 5">Purine metabolism; purine nucleoside salvage.</text>
</comment>
<dbReference type="SUPFAM" id="SSF53167">
    <property type="entry name" value="Purine and uridine phosphorylases"/>
    <property type="match status" value="1"/>
</dbReference>
<dbReference type="CDD" id="cd09009">
    <property type="entry name" value="PNP-EcPNPII_like"/>
    <property type="match status" value="1"/>
</dbReference>
<dbReference type="Pfam" id="PF01048">
    <property type="entry name" value="PNP_UDP_1"/>
    <property type="match status" value="1"/>
</dbReference>